<evidence type="ECO:0000259" key="4">
    <source>
        <dbReference type="PROSITE" id="PS51186"/>
    </source>
</evidence>
<feature type="domain" description="N-acetyltransferase" evidence="4">
    <location>
        <begin position="19"/>
        <end position="173"/>
    </location>
</feature>
<dbReference type="Gene3D" id="3.40.630.30">
    <property type="match status" value="1"/>
</dbReference>
<dbReference type="RefSeq" id="WP_186951651.1">
    <property type="nucleotide sequence ID" value="NZ_JACOFX010000001.1"/>
</dbReference>
<keyword evidence="1" id="KW-0808">Transferase</keyword>
<accession>A0ABR6Z5J5</accession>
<evidence type="ECO:0000313" key="5">
    <source>
        <dbReference type="EMBL" id="MBC3906437.1"/>
    </source>
</evidence>
<dbReference type="PROSITE" id="PS51186">
    <property type="entry name" value="GNAT"/>
    <property type="match status" value="1"/>
</dbReference>
<evidence type="ECO:0000256" key="2">
    <source>
        <dbReference type="ARBA" id="ARBA00023315"/>
    </source>
</evidence>
<organism evidence="5 6">
    <name type="scientific">Undibacterium umbellatum</name>
    <dbReference type="NCBI Taxonomy" id="2762300"/>
    <lineage>
        <taxon>Bacteria</taxon>
        <taxon>Pseudomonadati</taxon>
        <taxon>Pseudomonadota</taxon>
        <taxon>Betaproteobacteria</taxon>
        <taxon>Burkholderiales</taxon>
        <taxon>Oxalobacteraceae</taxon>
        <taxon>Undibacterium</taxon>
    </lineage>
</organism>
<name>A0ABR6Z5J5_9BURK</name>
<keyword evidence="2" id="KW-0012">Acyltransferase</keyword>
<gene>
    <name evidence="5" type="ORF">H8L47_02515</name>
</gene>
<dbReference type="EMBL" id="JACOFX010000001">
    <property type="protein sequence ID" value="MBC3906437.1"/>
    <property type="molecule type" value="Genomic_DNA"/>
</dbReference>
<dbReference type="SUPFAM" id="SSF55729">
    <property type="entry name" value="Acyl-CoA N-acyltransferases (Nat)"/>
    <property type="match status" value="1"/>
</dbReference>
<dbReference type="InterPro" id="IPR016181">
    <property type="entry name" value="Acyl_CoA_acyltransferase"/>
</dbReference>
<keyword evidence="6" id="KW-1185">Reference proteome</keyword>
<dbReference type="PANTHER" id="PTHR43792">
    <property type="entry name" value="GNAT FAMILY, PUTATIVE (AFU_ORTHOLOGUE AFUA_3G00765)-RELATED-RELATED"/>
    <property type="match status" value="1"/>
</dbReference>
<evidence type="ECO:0000313" key="6">
    <source>
        <dbReference type="Proteomes" id="UP000646911"/>
    </source>
</evidence>
<comment type="caution">
    <text evidence="5">The sequence shown here is derived from an EMBL/GenBank/DDBJ whole genome shotgun (WGS) entry which is preliminary data.</text>
</comment>
<dbReference type="PANTHER" id="PTHR43792:SF8">
    <property type="entry name" value="[RIBOSOMAL PROTEIN US5]-ALANINE N-ACETYLTRANSFERASE"/>
    <property type="match status" value="1"/>
</dbReference>
<comment type="similarity">
    <text evidence="3">Belongs to the acetyltransferase family. RimJ subfamily.</text>
</comment>
<evidence type="ECO:0000256" key="1">
    <source>
        <dbReference type="ARBA" id="ARBA00022679"/>
    </source>
</evidence>
<dbReference type="InterPro" id="IPR000182">
    <property type="entry name" value="GNAT_dom"/>
</dbReference>
<evidence type="ECO:0000256" key="3">
    <source>
        <dbReference type="ARBA" id="ARBA00038502"/>
    </source>
</evidence>
<proteinExistence type="inferred from homology"/>
<reference evidence="5 6" key="1">
    <citation type="submission" date="2020-08" db="EMBL/GenBank/DDBJ databases">
        <title>Novel species isolated from subtropical streams in China.</title>
        <authorList>
            <person name="Lu H."/>
        </authorList>
    </citation>
    <scope>NUCLEOTIDE SEQUENCE [LARGE SCALE GENOMIC DNA]</scope>
    <source>
        <strain evidence="5 6">NL8W</strain>
    </source>
</reference>
<sequence>MNSTLTIALVKADDASAVLAFEQENRNHFEEWIASRGDDFYSLQEVRSSLEQAQYLASAKREYHYLAWVGNEVVGRITLRGVEQDQYHKAFLGYRFSQRHGGHGYATAAVNAVVEQAFKEFKLNRIEAVVIIDNLPSQAIMRKCGFDEFGHSHASVLRNGIWMDMLHYEKLNTVRPV</sequence>
<dbReference type="InterPro" id="IPR051531">
    <property type="entry name" value="N-acetyltransferase"/>
</dbReference>
<protein>
    <submittedName>
        <fullName evidence="5">GNAT family N-acetyltransferase</fullName>
    </submittedName>
</protein>
<dbReference type="Proteomes" id="UP000646911">
    <property type="component" value="Unassembled WGS sequence"/>
</dbReference>
<dbReference type="Pfam" id="PF13302">
    <property type="entry name" value="Acetyltransf_3"/>
    <property type="match status" value="1"/>
</dbReference>